<sequence>MINRLEKYKKKHLVKKITIVVGALFLSIGLGSGVKIALADQDIQSLMTSWFYNKKQESIEEIDTAIALEKAVLMGQLKDQLQVEKQNAEANLEQFTQNEKANKIEALRDYADQLKLEMKIDNSEQEAAILANLDAIIEQAKAQMDGQAAQLQLVPVPLVPVQEPEKVPTPGSEEKPEAPETENEAKPEPESSTEEKGESTVITETVEGDSAQNLVEVDIYSVTDWFKMPNLLNVEVKELTITDDVFSIDSTFSDILMNQKARGILNNILRGIEEHPQFHQIQYKTIDEMSRIAPNQFNEKVMFLLNNSLSTIVK</sequence>
<dbReference type="OrthoDB" id="2625319at2"/>
<dbReference type="Proteomes" id="UP000316626">
    <property type="component" value="Unassembled WGS sequence"/>
</dbReference>
<reference evidence="3 4" key="1">
    <citation type="submission" date="2019-06" db="EMBL/GenBank/DDBJ databases">
        <title>Psychrobacillus vulpis sp. nov., a new species isolated from feces of a red fox that inhabits in The Tablas de Daimiel Natural Park, Albacete, Spain.</title>
        <authorList>
            <person name="Rodriguez M."/>
            <person name="Reina J.C."/>
            <person name="Bejar V."/>
            <person name="Llamas I."/>
        </authorList>
    </citation>
    <scope>NUCLEOTIDE SEQUENCE [LARGE SCALE GENOMIC DNA]</scope>
    <source>
        <strain evidence="3 4">Z8</strain>
    </source>
</reference>
<keyword evidence="1" id="KW-0175">Coiled coil</keyword>
<name>A0A544TW57_9BACI</name>
<gene>
    <name evidence="3" type="ORF">FG384_01595</name>
</gene>
<feature type="region of interest" description="Disordered" evidence="2">
    <location>
        <begin position="162"/>
        <end position="207"/>
    </location>
</feature>
<evidence type="ECO:0000256" key="1">
    <source>
        <dbReference type="SAM" id="Coils"/>
    </source>
</evidence>
<organism evidence="3 4">
    <name type="scientific">Psychrobacillus vulpis</name>
    <dbReference type="NCBI Taxonomy" id="2325572"/>
    <lineage>
        <taxon>Bacteria</taxon>
        <taxon>Bacillati</taxon>
        <taxon>Bacillota</taxon>
        <taxon>Bacilli</taxon>
        <taxon>Bacillales</taxon>
        <taxon>Bacillaceae</taxon>
        <taxon>Psychrobacillus</taxon>
    </lineage>
</organism>
<comment type="caution">
    <text evidence="3">The sequence shown here is derived from an EMBL/GenBank/DDBJ whole genome shotgun (WGS) entry which is preliminary data.</text>
</comment>
<evidence type="ECO:0000313" key="3">
    <source>
        <dbReference type="EMBL" id="TQR21676.1"/>
    </source>
</evidence>
<keyword evidence="4" id="KW-1185">Reference proteome</keyword>
<feature type="compositionally biased region" description="Basic and acidic residues" evidence="2">
    <location>
        <begin position="172"/>
        <end position="198"/>
    </location>
</feature>
<proteinExistence type="predicted"/>
<dbReference type="AlphaFoldDB" id="A0A544TW57"/>
<protein>
    <submittedName>
        <fullName evidence="3">Uncharacterized protein</fullName>
    </submittedName>
</protein>
<dbReference type="EMBL" id="VDGI01000001">
    <property type="protein sequence ID" value="TQR21676.1"/>
    <property type="molecule type" value="Genomic_DNA"/>
</dbReference>
<evidence type="ECO:0000256" key="2">
    <source>
        <dbReference type="SAM" id="MobiDB-lite"/>
    </source>
</evidence>
<dbReference type="RefSeq" id="WP_142640801.1">
    <property type="nucleotide sequence ID" value="NZ_VDGI01000001.1"/>
</dbReference>
<accession>A0A544TW57</accession>
<evidence type="ECO:0000313" key="4">
    <source>
        <dbReference type="Proteomes" id="UP000316626"/>
    </source>
</evidence>
<feature type="coiled-coil region" evidence="1">
    <location>
        <begin position="78"/>
        <end position="105"/>
    </location>
</feature>